<keyword evidence="3" id="KW-0479">Metal-binding</keyword>
<dbReference type="VEuPathDB" id="CryptoDB:Cvel_1794"/>
<dbReference type="PANTHER" id="PTHR46030">
    <property type="entry name" value="ALPHA-KETOGLUTARATE-DEPENDENT DIOXYGENASE ALKB HOMOLOG 6"/>
    <property type="match status" value="1"/>
</dbReference>
<name>A0A0G4I4J7_9ALVE</name>
<feature type="region of interest" description="Disordered" evidence="8">
    <location>
        <begin position="276"/>
        <end position="299"/>
    </location>
</feature>
<gene>
    <name evidence="10" type="ORF">Cvel_1794</name>
</gene>
<feature type="region of interest" description="Disordered" evidence="8">
    <location>
        <begin position="1"/>
        <end position="31"/>
    </location>
</feature>
<dbReference type="GO" id="GO:0046872">
    <property type="term" value="F:metal ion binding"/>
    <property type="evidence" value="ECO:0007669"/>
    <property type="project" value="UniProtKB-KW"/>
</dbReference>
<evidence type="ECO:0000256" key="2">
    <source>
        <dbReference type="ARBA" id="ARBA00007879"/>
    </source>
</evidence>
<dbReference type="GO" id="GO:0005634">
    <property type="term" value="C:nucleus"/>
    <property type="evidence" value="ECO:0007669"/>
    <property type="project" value="UniProtKB-SubCell"/>
</dbReference>
<evidence type="ECO:0000313" key="10">
    <source>
        <dbReference type="EMBL" id="CEM51860.1"/>
    </source>
</evidence>
<comment type="similarity">
    <text evidence="2">Belongs to the alkB family.</text>
</comment>
<dbReference type="Gene3D" id="2.60.120.590">
    <property type="entry name" value="Alpha-ketoglutarate-dependent dioxygenase AlkB-like"/>
    <property type="match status" value="1"/>
</dbReference>
<evidence type="ECO:0000256" key="6">
    <source>
        <dbReference type="ARBA" id="ARBA00023004"/>
    </source>
</evidence>
<dbReference type="InterPro" id="IPR037151">
    <property type="entry name" value="AlkB-like_sf"/>
</dbReference>
<feature type="compositionally biased region" description="Basic residues" evidence="8">
    <location>
        <begin position="1"/>
        <end position="11"/>
    </location>
</feature>
<dbReference type="PROSITE" id="PS51471">
    <property type="entry name" value="FE2OG_OXY"/>
    <property type="match status" value="1"/>
</dbReference>
<evidence type="ECO:0000256" key="1">
    <source>
        <dbReference type="ARBA" id="ARBA00004123"/>
    </source>
</evidence>
<comment type="subcellular location">
    <subcellularLocation>
        <location evidence="1">Nucleus</location>
    </subcellularLocation>
</comment>
<keyword evidence="6" id="KW-0408">Iron</keyword>
<dbReference type="GO" id="GO:0051213">
    <property type="term" value="F:dioxygenase activity"/>
    <property type="evidence" value="ECO:0007669"/>
    <property type="project" value="UniProtKB-KW"/>
</dbReference>
<dbReference type="InterPro" id="IPR032862">
    <property type="entry name" value="ALKBH6"/>
</dbReference>
<dbReference type="InterPro" id="IPR027450">
    <property type="entry name" value="AlkB-like"/>
</dbReference>
<keyword evidence="5" id="KW-0560">Oxidoreductase</keyword>
<evidence type="ECO:0000256" key="5">
    <source>
        <dbReference type="ARBA" id="ARBA00023002"/>
    </source>
</evidence>
<sequence length="299" mass="32003">MSLKSLIRKAKHSYEPPVKTGGEQGGRVKGDGETELLSLQPQHLIRPPSLPPPLGDVKTVCVVENFTSEEGEKTILSNISSSVSRFNPLRGRRTQVWGGQVTAEGLQDAEKLPQFLETLAEGLVSCGAFQAENKPNHVLVNEYEPGGGIMPHTDGPAYFPQVAILSLGSSAVFVFGRKATQTPSGDIGETAERPKETLRVFLPRRSLLLFSDDLYTDWLHSLPSQREDCLDSDVLGVPPSLEGQSIFRETRVSLTVRHVPAPAPTQVTAAGAQIESDAAGASGTTVTDNAPGGEGKENI</sequence>
<protein>
    <recommendedName>
        <fullName evidence="9">Fe2OG dioxygenase domain-containing protein</fullName>
    </recommendedName>
</protein>
<keyword evidence="7" id="KW-0539">Nucleus</keyword>
<feature type="domain" description="Fe2OG dioxygenase" evidence="9">
    <location>
        <begin position="134"/>
        <end position="260"/>
    </location>
</feature>
<dbReference type="EMBL" id="CDMZ01005076">
    <property type="protein sequence ID" value="CEM51860.1"/>
    <property type="molecule type" value="Genomic_DNA"/>
</dbReference>
<dbReference type="SUPFAM" id="SSF51197">
    <property type="entry name" value="Clavaminate synthase-like"/>
    <property type="match status" value="1"/>
</dbReference>
<dbReference type="InterPro" id="IPR005123">
    <property type="entry name" value="Oxoglu/Fe-dep_dioxygenase_dom"/>
</dbReference>
<accession>A0A0G4I4J7</accession>
<evidence type="ECO:0000256" key="8">
    <source>
        <dbReference type="SAM" id="MobiDB-lite"/>
    </source>
</evidence>
<evidence type="ECO:0000256" key="3">
    <source>
        <dbReference type="ARBA" id="ARBA00022723"/>
    </source>
</evidence>
<dbReference type="PANTHER" id="PTHR46030:SF1">
    <property type="entry name" value="ALPHA-KETOGLUTARATE-DEPENDENT DIOXYGENASE ALKB HOMOLOG 6"/>
    <property type="match status" value="1"/>
</dbReference>
<proteinExistence type="inferred from homology"/>
<evidence type="ECO:0000256" key="7">
    <source>
        <dbReference type="ARBA" id="ARBA00023242"/>
    </source>
</evidence>
<dbReference type="AlphaFoldDB" id="A0A0G4I4J7"/>
<keyword evidence="4" id="KW-0223">Dioxygenase</keyword>
<organism evidence="10">
    <name type="scientific">Chromera velia CCMP2878</name>
    <dbReference type="NCBI Taxonomy" id="1169474"/>
    <lineage>
        <taxon>Eukaryota</taxon>
        <taxon>Sar</taxon>
        <taxon>Alveolata</taxon>
        <taxon>Colpodellida</taxon>
        <taxon>Chromeraceae</taxon>
        <taxon>Chromera</taxon>
    </lineage>
</organism>
<evidence type="ECO:0000256" key="4">
    <source>
        <dbReference type="ARBA" id="ARBA00022964"/>
    </source>
</evidence>
<dbReference type="Pfam" id="PF13532">
    <property type="entry name" value="2OG-FeII_Oxy_2"/>
    <property type="match status" value="1"/>
</dbReference>
<reference evidence="10" key="1">
    <citation type="submission" date="2014-11" db="EMBL/GenBank/DDBJ databases">
        <authorList>
            <person name="Otto D Thomas"/>
            <person name="Naeem Raeece"/>
        </authorList>
    </citation>
    <scope>NUCLEOTIDE SEQUENCE</scope>
</reference>
<evidence type="ECO:0000259" key="9">
    <source>
        <dbReference type="PROSITE" id="PS51471"/>
    </source>
</evidence>